<organism evidence="2 3">
    <name type="scientific">Eumeta variegata</name>
    <name type="common">Bagworm moth</name>
    <name type="synonym">Eumeta japonica</name>
    <dbReference type="NCBI Taxonomy" id="151549"/>
    <lineage>
        <taxon>Eukaryota</taxon>
        <taxon>Metazoa</taxon>
        <taxon>Ecdysozoa</taxon>
        <taxon>Arthropoda</taxon>
        <taxon>Hexapoda</taxon>
        <taxon>Insecta</taxon>
        <taxon>Pterygota</taxon>
        <taxon>Neoptera</taxon>
        <taxon>Endopterygota</taxon>
        <taxon>Lepidoptera</taxon>
        <taxon>Glossata</taxon>
        <taxon>Ditrysia</taxon>
        <taxon>Tineoidea</taxon>
        <taxon>Psychidae</taxon>
        <taxon>Oiketicinae</taxon>
        <taxon>Eumeta</taxon>
    </lineage>
</organism>
<gene>
    <name evidence="2" type="ORF">EVAR_69233_1</name>
</gene>
<evidence type="ECO:0000313" key="2">
    <source>
        <dbReference type="EMBL" id="GBP95261.1"/>
    </source>
</evidence>
<evidence type="ECO:0000256" key="1">
    <source>
        <dbReference type="SAM" id="MobiDB-lite"/>
    </source>
</evidence>
<dbReference type="Proteomes" id="UP000299102">
    <property type="component" value="Unassembled WGS sequence"/>
</dbReference>
<comment type="caution">
    <text evidence="2">The sequence shown here is derived from an EMBL/GenBank/DDBJ whole genome shotgun (WGS) entry which is preliminary data.</text>
</comment>
<feature type="region of interest" description="Disordered" evidence="1">
    <location>
        <begin position="48"/>
        <end position="96"/>
    </location>
</feature>
<dbReference type="EMBL" id="BGZK01002605">
    <property type="protein sequence ID" value="GBP95261.1"/>
    <property type="molecule type" value="Genomic_DNA"/>
</dbReference>
<protein>
    <submittedName>
        <fullName evidence="2">Uncharacterized protein</fullName>
    </submittedName>
</protein>
<evidence type="ECO:0000313" key="3">
    <source>
        <dbReference type="Proteomes" id="UP000299102"/>
    </source>
</evidence>
<reference evidence="2 3" key="1">
    <citation type="journal article" date="2019" name="Commun. Biol.">
        <title>The bagworm genome reveals a unique fibroin gene that provides high tensile strength.</title>
        <authorList>
            <person name="Kono N."/>
            <person name="Nakamura H."/>
            <person name="Ohtoshi R."/>
            <person name="Tomita M."/>
            <person name="Numata K."/>
            <person name="Arakawa K."/>
        </authorList>
    </citation>
    <scope>NUCLEOTIDE SEQUENCE [LARGE SCALE GENOMIC DNA]</scope>
</reference>
<name>A0A4C2A2S5_EUMVA</name>
<proteinExistence type="predicted"/>
<accession>A0A4C2A2S5</accession>
<dbReference type="AlphaFoldDB" id="A0A4C2A2S5"/>
<dbReference type="OrthoDB" id="6926341at2759"/>
<sequence>MLNLSPTKYRDVDREEHYVNSKKVNSRRPWYAPPVDPAVVLREQDYNAAAKSKLKAEQTAESRMGTGSELKADSGPKLRMGLGSNTSVGKGSESKV</sequence>
<keyword evidence="3" id="KW-1185">Reference proteome</keyword>